<evidence type="ECO:0000313" key="3">
    <source>
        <dbReference type="EMBL" id="RIV23893.1"/>
    </source>
</evidence>
<sequence>MDTFTFNHDGQLNDLSTTQPIHSLVQQEDTTQPNRTLSQEVRKILLRAAVFTGVFMGIISLLFYEVIDVEPVPGAAVFSFMLAFVFTILVWMFNIYLNTRQGLPSVYRWVTPAYDLLVQVVLCLLFSEGLLGLWTALDVALRMESAGTGDIAGVLQVRGLIIVAFSLITTWGVRQALAQQNAMGMISRLTEENFQARYEVLKQQVNPHFLFNSLNILKGMIRTHNQDAEEYLIKLAEVYRYILQSSAKEQVTMTEELAILDAYYYMLKNRFRDAVDLTIDLSAETRRTVLPPLTFQMLMENCVKHNVLTRSRKLRVSVTETEGNLYFRNNLQPKQSLHSSNHVGLQNLSRRYEYLCGETLTIEQDEEYFTVVLPIIAPDHGRPDSGR</sequence>
<dbReference type="Proteomes" id="UP000283523">
    <property type="component" value="Unassembled WGS sequence"/>
</dbReference>
<dbReference type="RefSeq" id="WP_119668109.1">
    <property type="nucleotide sequence ID" value="NZ_QXED01000003.1"/>
</dbReference>
<feature type="transmembrane region" description="Helical" evidence="1">
    <location>
        <begin position="116"/>
        <end position="137"/>
    </location>
</feature>
<dbReference type="InterPro" id="IPR050640">
    <property type="entry name" value="Bact_2-comp_sensor_kinase"/>
</dbReference>
<dbReference type="AlphaFoldDB" id="A0A418MBZ0"/>
<accession>A0A418MBZ0</accession>
<reference evidence="3 4" key="1">
    <citation type="submission" date="2018-08" db="EMBL/GenBank/DDBJ databases">
        <title>Fibrisoma montanum sp. nov., isolated from Danxia mountain soil.</title>
        <authorList>
            <person name="Huang Y."/>
        </authorList>
    </citation>
    <scope>NUCLEOTIDE SEQUENCE [LARGE SCALE GENOMIC DNA]</scope>
    <source>
        <strain evidence="3 4">HYT19</strain>
    </source>
</reference>
<feature type="transmembrane region" description="Helical" evidence="1">
    <location>
        <begin position="76"/>
        <end position="96"/>
    </location>
</feature>
<name>A0A418MBZ0_9BACT</name>
<gene>
    <name evidence="3" type="ORF">DYU11_13085</name>
</gene>
<evidence type="ECO:0000313" key="4">
    <source>
        <dbReference type="Proteomes" id="UP000283523"/>
    </source>
</evidence>
<dbReference type="Pfam" id="PF06580">
    <property type="entry name" value="His_kinase"/>
    <property type="match status" value="1"/>
</dbReference>
<evidence type="ECO:0000259" key="2">
    <source>
        <dbReference type="Pfam" id="PF06580"/>
    </source>
</evidence>
<keyword evidence="1" id="KW-0812">Transmembrane</keyword>
<feature type="domain" description="Signal transduction histidine kinase internal region" evidence="2">
    <location>
        <begin position="196"/>
        <end position="274"/>
    </location>
</feature>
<dbReference type="GO" id="GO:0016020">
    <property type="term" value="C:membrane"/>
    <property type="evidence" value="ECO:0007669"/>
    <property type="project" value="InterPro"/>
</dbReference>
<keyword evidence="1" id="KW-1133">Transmembrane helix</keyword>
<dbReference type="GO" id="GO:0000155">
    <property type="term" value="F:phosphorelay sensor kinase activity"/>
    <property type="evidence" value="ECO:0007669"/>
    <property type="project" value="InterPro"/>
</dbReference>
<feature type="transmembrane region" description="Helical" evidence="1">
    <location>
        <begin position="44"/>
        <end position="64"/>
    </location>
</feature>
<dbReference type="EMBL" id="QXED01000003">
    <property type="protein sequence ID" value="RIV23893.1"/>
    <property type="molecule type" value="Genomic_DNA"/>
</dbReference>
<proteinExistence type="predicted"/>
<dbReference type="OrthoDB" id="927174at2"/>
<dbReference type="InterPro" id="IPR010559">
    <property type="entry name" value="Sig_transdc_His_kin_internal"/>
</dbReference>
<feature type="transmembrane region" description="Helical" evidence="1">
    <location>
        <begin position="157"/>
        <end position="177"/>
    </location>
</feature>
<protein>
    <recommendedName>
        <fullName evidence="2">Signal transduction histidine kinase internal region domain-containing protein</fullName>
    </recommendedName>
</protein>
<keyword evidence="4" id="KW-1185">Reference proteome</keyword>
<organism evidence="3 4">
    <name type="scientific">Fibrisoma montanum</name>
    <dbReference type="NCBI Taxonomy" id="2305895"/>
    <lineage>
        <taxon>Bacteria</taxon>
        <taxon>Pseudomonadati</taxon>
        <taxon>Bacteroidota</taxon>
        <taxon>Cytophagia</taxon>
        <taxon>Cytophagales</taxon>
        <taxon>Spirosomataceae</taxon>
        <taxon>Fibrisoma</taxon>
    </lineage>
</organism>
<dbReference type="PANTHER" id="PTHR34220">
    <property type="entry name" value="SENSOR HISTIDINE KINASE YPDA"/>
    <property type="match status" value="1"/>
</dbReference>
<evidence type="ECO:0000256" key="1">
    <source>
        <dbReference type="SAM" id="Phobius"/>
    </source>
</evidence>
<comment type="caution">
    <text evidence="3">The sequence shown here is derived from an EMBL/GenBank/DDBJ whole genome shotgun (WGS) entry which is preliminary data.</text>
</comment>
<keyword evidence="1" id="KW-0472">Membrane</keyword>
<dbReference type="PANTHER" id="PTHR34220:SF7">
    <property type="entry name" value="SENSOR HISTIDINE KINASE YPDA"/>
    <property type="match status" value="1"/>
</dbReference>